<keyword evidence="13" id="KW-0408">Iron</keyword>
<evidence type="ECO:0000256" key="5">
    <source>
        <dbReference type="ARBA" id="ARBA00022490"/>
    </source>
</evidence>
<dbReference type="PANTHER" id="PTHR33202:SF2">
    <property type="entry name" value="FERRIC UPTAKE REGULATION PROTEIN"/>
    <property type="match status" value="1"/>
</dbReference>
<accession>A0A501W6V3</accession>
<dbReference type="Gene3D" id="3.30.1490.190">
    <property type="match status" value="1"/>
</dbReference>
<keyword evidence="11" id="KW-0804">Transcription</keyword>
<evidence type="ECO:0000256" key="9">
    <source>
        <dbReference type="ARBA" id="ARBA00023015"/>
    </source>
</evidence>
<evidence type="ECO:0000256" key="11">
    <source>
        <dbReference type="ARBA" id="ARBA00023163"/>
    </source>
</evidence>
<comment type="cofactor">
    <cofactor evidence="13">
        <name>Mn(2+)</name>
        <dbReference type="ChEBI" id="CHEBI:29035"/>
    </cofactor>
    <cofactor evidence="13">
        <name>Fe(2+)</name>
        <dbReference type="ChEBI" id="CHEBI:29033"/>
    </cofactor>
    <text evidence="13">Binds 1 Mn(2+) or Fe(2+) ion per subunit.</text>
</comment>
<keyword evidence="7 12" id="KW-0479">Metal-binding</keyword>
<dbReference type="OrthoDB" id="8659436at2"/>
<dbReference type="EMBL" id="VFRQ01000011">
    <property type="protein sequence ID" value="TPE42547.1"/>
    <property type="molecule type" value="Genomic_DNA"/>
</dbReference>
<dbReference type="GO" id="GO:0008270">
    <property type="term" value="F:zinc ion binding"/>
    <property type="evidence" value="ECO:0007669"/>
    <property type="project" value="TreeGrafter"/>
</dbReference>
<dbReference type="Pfam" id="PF01475">
    <property type="entry name" value="FUR"/>
    <property type="match status" value="1"/>
</dbReference>
<dbReference type="Proteomes" id="UP000316727">
    <property type="component" value="Unassembled WGS sequence"/>
</dbReference>
<comment type="similarity">
    <text evidence="2">Belongs to the Fur family.</text>
</comment>
<dbReference type="InterPro" id="IPR036390">
    <property type="entry name" value="WH_DNA-bd_sf"/>
</dbReference>
<evidence type="ECO:0000256" key="12">
    <source>
        <dbReference type="PIRSR" id="PIRSR602481-1"/>
    </source>
</evidence>
<feature type="binding site" evidence="13">
    <location>
        <position position="100"/>
    </location>
    <ligand>
        <name>Fe cation</name>
        <dbReference type="ChEBI" id="CHEBI:24875"/>
    </ligand>
</feature>
<keyword evidence="5" id="KW-0963">Cytoplasm</keyword>
<comment type="caution">
    <text evidence="14">The sequence shown here is derived from an EMBL/GenBank/DDBJ whole genome shotgun (WGS) entry which is preliminary data.</text>
</comment>
<keyword evidence="15" id="KW-1185">Reference proteome</keyword>
<dbReference type="GO" id="GO:0005829">
    <property type="term" value="C:cytosol"/>
    <property type="evidence" value="ECO:0007669"/>
    <property type="project" value="TreeGrafter"/>
</dbReference>
<organism evidence="14 15">
    <name type="scientific">Pontibacter mangrovi</name>
    <dbReference type="NCBI Taxonomy" id="2589816"/>
    <lineage>
        <taxon>Bacteria</taxon>
        <taxon>Pseudomonadati</taxon>
        <taxon>Bacteroidota</taxon>
        <taxon>Cytophagia</taxon>
        <taxon>Cytophagales</taxon>
        <taxon>Hymenobacteraceae</taxon>
        <taxon>Pontibacter</taxon>
    </lineage>
</organism>
<dbReference type="GO" id="GO:1900376">
    <property type="term" value="P:regulation of secondary metabolite biosynthetic process"/>
    <property type="evidence" value="ECO:0007669"/>
    <property type="project" value="TreeGrafter"/>
</dbReference>
<feature type="binding site" evidence="13">
    <location>
        <position position="136"/>
    </location>
    <ligand>
        <name>Fe cation</name>
        <dbReference type="ChEBI" id="CHEBI:24875"/>
    </ligand>
</feature>
<evidence type="ECO:0000256" key="6">
    <source>
        <dbReference type="ARBA" id="ARBA00022491"/>
    </source>
</evidence>
<dbReference type="InterPro" id="IPR043135">
    <property type="entry name" value="Fur_C"/>
</dbReference>
<dbReference type="GO" id="GO:0003700">
    <property type="term" value="F:DNA-binding transcription factor activity"/>
    <property type="evidence" value="ECO:0007669"/>
    <property type="project" value="InterPro"/>
</dbReference>
<dbReference type="AlphaFoldDB" id="A0A501W6V3"/>
<dbReference type="SUPFAM" id="SSF46785">
    <property type="entry name" value="Winged helix' DNA-binding domain"/>
    <property type="match status" value="1"/>
</dbReference>
<dbReference type="CDD" id="cd07153">
    <property type="entry name" value="Fur_like"/>
    <property type="match status" value="1"/>
</dbReference>
<evidence type="ECO:0000256" key="4">
    <source>
        <dbReference type="ARBA" id="ARBA00020910"/>
    </source>
</evidence>
<dbReference type="Gene3D" id="1.10.10.10">
    <property type="entry name" value="Winged helix-like DNA-binding domain superfamily/Winged helix DNA-binding domain"/>
    <property type="match status" value="1"/>
</dbReference>
<dbReference type="InterPro" id="IPR002481">
    <property type="entry name" value="FUR"/>
</dbReference>
<dbReference type="GO" id="GO:0045892">
    <property type="term" value="P:negative regulation of DNA-templated transcription"/>
    <property type="evidence" value="ECO:0007669"/>
    <property type="project" value="TreeGrafter"/>
</dbReference>
<evidence type="ECO:0000256" key="7">
    <source>
        <dbReference type="ARBA" id="ARBA00022723"/>
    </source>
</evidence>
<evidence type="ECO:0000256" key="10">
    <source>
        <dbReference type="ARBA" id="ARBA00023125"/>
    </source>
</evidence>
<keyword evidence="10" id="KW-0238">DNA-binding</keyword>
<gene>
    <name evidence="14" type="ORF">FJM65_17150</name>
</gene>
<reference evidence="14 15" key="1">
    <citation type="submission" date="2019-06" db="EMBL/GenBank/DDBJ databases">
        <title>A novel bacterium of genus Pontibacter, isolated from marine sediment.</title>
        <authorList>
            <person name="Huang H."/>
            <person name="Mo K."/>
            <person name="Hu Y."/>
        </authorList>
    </citation>
    <scope>NUCLEOTIDE SEQUENCE [LARGE SCALE GENOMIC DNA]</scope>
    <source>
        <strain evidence="14 15">HB172049</strain>
    </source>
</reference>
<evidence type="ECO:0000256" key="13">
    <source>
        <dbReference type="PIRSR" id="PIRSR602481-2"/>
    </source>
</evidence>
<proteinExistence type="inferred from homology"/>
<name>A0A501W6V3_9BACT</name>
<evidence type="ECO:0000313" key="15">
    <source>
        <dbReference type="Proteomes" id="UP000316727"/>
    </source>
</evidence>
<dbReference type="InterPro" id="IPR036388">
    <property type="entry name" value="WH-like_DNA-bd_sf"/>
</dbReference>
<keyword evidence="9" id="KW-0805">Transcription regulation</keyword>
<dbReference type="RefSeq" id="WP_140622949.1">
    <property type="nucleotide sequence ID" value="NZ_VFRQ01000011.1"/>
</dbReference>
<evidence type="ECO:0000256" key="1">
    <source>
        <dbReference type="ARBA" id="ARBA00004496"/>
    </source>
</evidence>
<feature type="binding site" evidence="12">
    <location>
        <position position="147"/>
    </location>
    <ligand>
        <name>Zn(2+)</name>
        <dbReference type="ChEBI" id="CHEBI:29105"/>
    </ligand>
</feature>
<keyword evidence="8 12" id="KW-0862">Zinc</keyword>
<dbReference type="GO" id="GO:0000976">
    <property type="term" value="F:transcription cis-regulatory region binding"/>
    <property type="evidence" value="ECO:0007669"/>
    <property type="project" value="TreeGrafter"/>
</dbReference>
<feature type="binding site" evidence="12">
    <location>
        <position position="104"/>
    </location>
    <ligand>
        <name>Zn(2+)</name>
        <dbReference type="ChEBI" id="CHEBI:29105"/>
    </ligand>
</feature>
<evidence type="ECO:0000256" key="2">
    <source>
        <dbReference type="ARBA" id="ARBA00007957"/>
    </source>
</evidence>
<keyword evidence="6" id="KW-0678">Repressor</keyword>
<sequence>MALDKKKFEEVKKIFTAYLESKGLRKTPERYAILEEIYSSDGHFDVESLYINMKNKNYRVSRATVYNTLDLLVENDLVSKHQFGRNLAQYEKSYGYRQHDHVICTECHKVVEFCDPRVHQIQTMVGELLNFHILHHSLNLYGICGDCRARKATEEQKHEVSDRAEG</sequence>
<feature type="binding site" evidence="12">
    <location>
        <position position="144"/>
    </location>
    <ligand>
        <name>Zn(2+)</name>
        <dbReference type="ChEBI" id="CHEBI:29105"/>
    </ligand>
</feature>
<protein>
    <recommendedName>
        <fullName evidence="4">Ferric uptake regulation protein</fullName>
    </recommendedName>
</protein>
<comment type="subcellular location">
    <subcellularLocation>
        <location evidence="1">Cytoplasm</location>
    </subcellularLocation>
</comment>
<evidence type="ECO:0000256" key="8">
    <source>
        <dbReference type="ARBA" id="ARBA00022833"/>
    </source>
</evidence>
<evidence type="ECO:0000256" key="3">
    <source>
        <dbReference type="ARBA" id="ARBA00011738"/>
    </source>
</evidence>
<dbReference type="PANTHER" id="PTHR33202">
    <property type="entry name" value="ZINC UPTAKE REGULATION PROTEIN"/>
    <property type="match status" value="1"/>
</dbReference>
<comment type="cofactor">
    <cofactor evidence="12">
        <name>Zn(2+)</name>
        <dbReference type="ChEBI" id="CHEBI:29105"/>
    </cofactor>
    <text evidence="12">Binds 1 zinc ion per subunit.</text>
</comment>
<feature type="binding site" evidence="12">
    <location>
        <position position="107"/>
    </location>
    <ligand>
        <name>Zn(2+)</name>
        <dbReference type="ChEBI" id="CHEBI:29105"/>
    </ligand>
</feature>
<comment type="subunit">
    <text evidence="3">Homodimer.</text>
</comment>
<evidence type="ECO:0000313" key="14">
    <source>
        <dbReference type="EMBL" id="TPE42547.1"/>
    </source>
</evidence>